<dbReference type="Pfam" id="PF07883">
    <property type="entry name" value="Cupin_2"/>
    <property type="match status" value="1"/>
</dbReference>
<organism evidence="2 3">
    <name type="scientific">Clostridium polyendosporum</name>
    <dbReference type="NCBI Taxonomy" id="69208"/>
    <lineage>
        <taxon>Bacteria</taxon>
        <taxon>Bacillati</taxon>
        <taxon>Bacillota</taxon>
        <taxon>Clostridia</taxon>
        <taxon>Eubacteriales</taxon>
        <taxon>Clostridiaceae</taxon>
        <taxon>Clostridium</taxon>
    </lineage>
</organism>
<dbReference type="Proteomes" id="UP000679179">
    <property type="component" value="Unassembled WGS sequence"/>
</dbReference>
<reference evidence="2" key="1">
    <citation type="submission" date="2021-03" db="EMBL/GenBank/DDBJ databases">
        <title>Taxonomic study of Clostridium polyendosporum from meadow-gley soil under rice.</title>
        <authorList>
            <person name="Kobayashi H."/>
            <person name="Tanizawa Y."/>
            <person name="Yagura M."/>
        </authorList>
    </citation>
    <scope>NUCLEOTIDE SEQUENCE</scope>
    <source>
        <strain evidence="2">JCM 30710</strain>
    </source>
</reference>
<feature type="domain" description="Cupin type-2" evidence="1">
    <location>
        <begin position="37"/>
        <end position="99"/>
    </location>
</feature>
<sequence>MMYNFITPPNHFGFKAKKITEEIKGKISDCSIAYIESQGGGPEPSHTHVHDHFFVVIEGIATIKMGEKKITVNVDESIIVPGLIIHSIWNETDKPLKMIGITIQPEK</sequence>
<evidence type="ECO:0000313" key="3">
    <source>
        <dbReference type="Proteomes" id="UP000679179"/>
    </source>
</evidence>
<dbReference type="InterPro" id="IPR014710">
    <property type="entry name" value="RmlC-like_jellyroll"/>
</dbReference>
<keyword evidence="3" id="KW-1185">Reference proteome</keyword>
<dbReference type="EMBL" id="BOPZ01000027">
    <property type="protein sequence ID" value="GIM30100.1"/>
    <property type="molecule type" value="Genomic_DNA"/>
</dbReference>
<name>A0A919S2L6_9CLOT</name>
<dbReference type="Gene3D" id="2.60.120.10">
    <property type="entry name" value="Jelly Rolls"/>
    <property type="match status" value="1"/>
</dbReference>
<evidence type="ECO:0000313" key="2">
    <source>
        <dbReference type="EMBL" id="GIM30100.1"/>
    </source>
</evidence>
<dbReference type="AlphaFoldDB" id="A0A919S2L6"/>
<dbReference type="InterPro" id="IPR011051">
    <property type="entry name" value="RmlC_Cupin_sf"/>
</dbReference>
<dbReference type="SUPFAM" id="SSF51182">
    <property type="entry name" value="RmlC-like cupins"/>
    <property type="match status" value="1"/>
</dbReference>
<dbReference type="InterPro" id="IPR013096">
    <property type="entry name" value="Cupin_2"/>
</dbReference>
<proteinExistence type="predicted"/>
<comment type="caution">
    <text evidence="2">The sequence shown here is derived from an EMBL/GenBank/DDBJ whole genome shotgun (WGS) entry which is preliminary data.</text>
</comment>
<gene>
    <name evidence="2" type="ORF">CPJCM30710_27660</name>
</gene>
<protein>
    <recommendedName>
        <fullName evidence="1">Cupin type-2 domain-containing protein</fullName>
    </recommendedName>
</protein>
<evidence type="ECO:0000259" key="1">
    <source>
        <dbReference type="Pfam" id="PF07883"/>
    </source>
</evidence>
<accession>A0A919S2L6</accession>